<dbReference type="GO" id="GO:0016887">
    <property type="term" value="F:ATP hydrolysis activity"/>
    <property type="evidence" value="ECO:0007669"/>
    <property type="project" value="InterPro"/>
</dbReference>
<evidence type="ECO:0000256" key="3">
    <source>
        <dbReference type="ARBA" id="ARBA00022840"/>
    </source>
</evidence>
<evidence type="ECO:0000256" key="2">
    <source>
        <dbReference type="ARBA" id="ARBA00022741"/>
    </source>
</evidence>
<dbReference type="GO" id="GO:0005524">
    <property type="term" value="F:ATP binding"/>
    <property type="evidence" value="ECO:0007669"/>
    <property type="project" value="UniProtKB-KW"/>
</dbReference>
<keyword evidence="1" id="KW-1003">Cell membrane</keyword>
<dbReference type="InterPro" id="IPR003439">
    <property type="entry name" value="ABC_transporter-like_ATP-bd"/>
</dbReference>
<dbReference type="PROSITE" id="PS00211">
    <property type="entry name" value="ABC_TRANSPORTER_1"/>
    <property type="match status" value="1"/>
</dbReference>
<dbReference type="Gene3D" id="3.40.50.300">
    <property type="entry name" value="P-loop containing nucleotide triphosphate hydrolases"/>
    <property type="match status" value="1"/>
</dbReference>
<dbReference type="Pfam" id="PF00005">
    <property type="entry name" value="ABC_tran"/>
    <property type="match status" value="1"/>
</dbReference>
<keyword evidence="1" id="KW-0472">Membrane</keyword>
<dbReference type="AlphaFoldDB" id="A0AA95SZL6"/>
<dbReference type="PROSITE" id="PS50893">
    <property type="entry name" value="ABC_TRANSPORTER_2"/>
    <property type="match status" value="1"/>
</dbReference>
<dbReference type="EMBL" id="CP116346">
    <property type="protein sequence ID" value="WIT14509.1"/>
    <property type="molecule type" value="Genomic_DNA"/>
</dbReference>
<gene>
    <name evidence="5" type="ORF">PFX98_19260</name>
</gene>
<name>A0AA95SZL6_9BURK</name>
<dbReference type="GO" id="GO:0022857">
    <property type="term" value="F:transmembrane transporter activity"/>
    <property type="evidence" value="ECO:0007669"/>
    <property type="project" value="TreeGrafter"/>
</dbReference>
<evidence type="ECO:0000313" key="6">
    <source>
        <dbReference type="Proteomes" id="UP001177769"/>
    </source>
</evidence>
<evidence type="ECO:0000313" key="5">
    <source>
        <dbReference type="EMBL" id="WIT14509.1"/>
    </source>
</evidence>
<keyword evidence="3 5" id="KW-0067">ATP-binding</keyword>
<dbReference type="InterPro" id="IPR027417">
    <property type="entry name" value="P-loop_NTPase"/>
</dbReference>
<dbReference type="InterPro" id="IPR015854">
    <property type="entry name" value="ABC_transpr_LolD-like"/>
</dbReference>
<dbReference type="KEGG" id="pais:PFX98_19260"/>
<dbReference type="RefSeq" id="WP_285235638.1">
    <property type="nucleotide sequence ID" value="NZ_CP116346.1"/>
</dbReference>
<evidence type="ECO:0000256" key="1">
    <source>
        <dbReference type="ARBA" id="ARBA00022475"/>
    </source>
</evidence>
<dbReference type="InterPro" id="IPR003593">
    <property type="entry name" value="AAA+_ATPase"/>
</dbReference>
<keyword evidence="2" id="KW-0547">Nucleotide-binding</keyword>
<organism evidence="5 6">
    <name type="scientific">Paucibacter sediminis</name>
    <dbReference type="NCBI Taxonomy" id="3019553"/>
    <lineage>
        <taxon>Bacteria</taxon>
        <taxon>Pseudomonadati</taxon>
        <taxon>Pseudomonadota</taxon>
        <taxon>Betaproteobacteria</taxon>
        <taxon>Burkholderiales</taxon>
        <taxon>Sphaerotilaceae</taxon>
        <taxon>Roseateles</taxon>
    </lineage>
</organism>
<feature type="domain" description="ABC transporter" evidence="4">
    <location>
        <begin position="2"/>
        <end position="218"/>
    </location>
</feature>
<sequence length="218" mass="22616">MIETRRLAYAYAGGARLGFPDLCLPAGGHLLLQGPSGCGKSTLLALLAGLLSASEGELRVAGTELGTLSARARDAWRGRQLGFVPQRLHLSSSLSVRENLAMPYVAAGLPPDAARTASLLARLGIAALAQRRPHQLSVGQAQRVALARALLRQPRLLLADEPTANLDDAAAAAVLNLLAQSAEQEGLSLVLATHDARVASMMAALPGLQTLRLAGVSA</sequence>
<dbReference type="PANTHER" id="PTHR24220">
    <property type="entry name" value="IMPORT ATP-BINDING PROTEIN"/>
    <property type="match status" value="1"/>
</dbReference>
<keyword evidence="6" id="KW-1185">Reference proteome</keyword>
<dbReference type="GO" id="GO:0005886">
    <property type="term" value="C:plasma membrane"/>
    <property type="evidence" value="ECO:0007669"/>
    <property type="project" value="TreeGrafter"/>
</dbReference>
<proteinExistence type="predicted"/>
<dbReference type="InterPro" id="IPR017871">
    <property type="entry name" value="ABC_transporter-like_CS"/>
</dbReference>
<dbReference type="SUPFAM" id="SSF52540">
    <property type="entry name" value="P-loop containing nucleoside triphosphate hydrolases"/>
    <property type="match status" value="1"/>
</dbReference>
<evidence type="ECO:0000259" key="4">
    <source>
        <dbReference type="PROSITE" id="PS50893"/>
    </source>
</evidence>
<dbReference type="PANTHER" id="PTHR24220:SF611">
    <property type="entry name" value="ATP-BINDING COMPONENT OF ABC TRANSPORTER-RELATED"/>
    <property type="match status" value="1"/>
</dbReference>
<dbReference type="SMART" id="SM00382">
    <property type="entry name" value="AAA"/>
    <property type="match status" value="1"/>
</dbReference>
<reference evidence="5" key="1">
    <citation type="submission" date="2023-01" db="EMBL/GenBank/DDBJ databases">
        <title>Whole genome sequence of Paucibacter sp. S2-9 isolated from pond sediment.</title>
        <authorList>
            <person name="Jung J.Y."/>
        </authorList>
    </citation>
    <scope>NUCLEOTIDE SEQUENCE</scope>
    <source>
        <strain evidence="5">S2-9</strain>
    </source>
</reference>
<dbReference type="Proteomes" id="UP001177769">
    <property type="component" value="Chromosome"/>
</dbReference>
<protein>
    <submittedName>
        <fullName evidence="5">ATP-binding cassette domain-containing protein</fullName>
    </submittedName>
</protein>
<accession>A0AA95SZL6</accession>